<gene>
    <name evidence="2" type="ORF">NVIE_013000</name>
</gene>
<dbReference type="KEGG" id="nvn:NVIE_013000"/>
<reference evidence="2 3" key="1">
    <citation type="journal article" date="2014" name="Int. J. Syst. Evol. Microbiol.">
        <title>Nitrososphaera viennensis gen. nov., sp. nov., an aerobic and mesophilic, ammonia-oxidizing archaeon from soil and a member of the archaeal phylum Thaumarchaeota.</title>
        <authorList>
            <person name="Stieglmeier M."/>
            <person name="Klingl A."/>
            <person name="Alves R.J."/>
            <person name="Rittmann S.K."/>
            <person name="Melcher M."/>
            <person name="Leisch N."/>
            <person name="Schleper C."/>
        </authorList>
    </citation>
    <scope>NUCLEOTIDE SEQUENCE [LARGE SCALE GENOMIC DNA]</scope>
    <source>
        <strain evidence="2">EN76</strain>
    </source>
</reference>
<sequence>MSSRNEEARNLSVVKQYLKAFGSGNPDEMANHLAENAVFEIPGPKNSAYSKHIVGKRSIHEFYAKRQETRGKFIKSTAVKPRFITGKNAVIAEWTVSGYTRDGEKFESRGTNHFTLNREGKIKKVSIFINAPLSSDVRSLAERRLMVSDQGQLALMAWSVV</sequence>
<dbReference type="RefSeq" id="WP_084790664.1">
    <property type="nucleotide sequence ID" value="NZ_CP007536.1"/>
</dbReference>
<evidence type="ECO:0000313" key="3">
    <source>
        <dbReference type="Proteomes" id="UP000027093"/>
    </source>
</evidence>
<dbReference type="EMBL" id="CP007536">
    <property type="protein sequence ID" value="AIC15535.1"/>
    <property type="molecule type" value="Genomic_DNA"/>
</dbReference>
<dbReference type="HOGENOM" id="CLU_1640021_0_0_2"/>
<dbReference type="PANTHER" id="PTHR41252:SF1">
    <property type="entry name" value="BLR2505 PROTEIN"/>
    <property type="match status" value="1"/>
</dbReference>
<name>A0A060HJT8_9ARCH</name>
<keyword evidence="3" id="KW-1185">Reference proteome</keyword>
<dbReference type="AlphaFoldDB" id="A0A060HJT8"/>
<dbReference type="InterPro" id="IPR037401">
    <property type="entry name" value="SnoaL-like"/>
</dbReference>
<accession>A0A060HJT8</accession>
<dbReference type="PANTHER" id="PTHR41252">
    <property type="entry name" value="BLR2505 PROTEIN"/>
    <property type="match status" value="1"/>
</dbReference>
<dbReference type="STRING" id="926571.NVIE_013000"/>
<dbReference type="GeneID" id="74946561"/>
<evidence type="ECO:0000259" key="1">
    <source>
        <dbReference type="Pfam" id="PF12680"/>
    </source>
</evidence>
<protein>
    <recommendedName>
        <fullName evidence="1">SnoaL-like domain-containing protein</fullName>
    </recommendedName>
</protein>
<dbReference type="InterPro" id="IPR032710">
    <property type="entry name" value="NTF2-like_dom_sf"/>
</dbReference>
<dbReference type="SUPFAM" id="SSF54427">
    <property type="entry name" value="NTF2-like"/>
    <property type="match status" value="1"/>
</dbReference>
<evidence type="ECO:0000313" key="2">
    <source>
        <dbReference type="EMBL" id="AIC15535.1"/>
    </source>
</evidence>
<organism evidence="2 3">
    <name type="scientific">Nitrososphaera viennensis EN76</name>
    <dbReference type="NCBI Taxonomy" id="926571"/>
    <lineage>
        <taxon>Archaea</taxon>
        <taxon>Nitrososphaerota</taxon>
        <taxon>Nitrososphaeria</taxon>
        <taxon>Nitrososphaerales</taxon>
        <taxon>Nitrososphaeraceae</taxon>
        <taxon>Nitrososphaera</taxon>
    </lineage>
</organism>
<feature type="domain" description="SnoaL-like" evidence="1">
    <location>
        <begin position="14"/>
        <end position="124"/>
    </location>
</feature>
<dbReference type="Pfam" id="PF12680">
    <property type="entry name" value="SnoaL_2"/>
    <property type="match status" value="1"/>
</dbReference>
<proteinExistence type="predicted"/>
<dbReference type="Gene3D" id="3.10.450.50">
    <property type="match status" value="1"/>
</dbReference>
<dbReference type="Proteomes" id="UP000027093">
    <property type="component" value="Chromosome"/>
</dbReference>